<dbReference type="EMBL" id="NAJO01000063">
    <property type="protein sequence ID" value="OQN96668.1"/>
    <property type="molecule type" value="Genomic_DNA"/>
</dbReference>
<keyword evidence="3" id="KW-1185">Reference proteome</keyword>
<dbReference type="STRING" id="1507870.A0A1V8SBU4"/>
<dbReference type="Proteomes" id="UP000192596">
    <property type="component" value="Unassembled WGS sequence"/>
</dbReference>
<feature type="compositionally biased region" description="Acidic residues" evidence="1">
    <location>
        <begin position="291"/>
        <end position="331"/>
    </location>
</feature>
<accession>A0A1V8SBU4</accession>
<reference evidence="3" key="1">
    <citation type="submission" date="2017-03" db="EMBL/GenBank/DDBJ databases">
        <title>Genomes of endolithic fungi from Antarctica.</title>
        <authorList>
            <person name="Coleine C."/>
            <person name="Masonjones S."/>
            <person name="Stajich J.E."/>
        </authorList>
    </citation>
    <scope>NUCLEOTIDE SEQUENCE [LARGE SCALE GENOMIC DNA]</scope>
    <source>
        <strain evidence="3">CCFEE 5527</strain>
    </source>
</reference>
<comment type="caution">
    <text evidence="2">The sequence shown here is derived from an EMBL/GenBank/DDBJ whole genome shotgun (WGS) entry which is preliminary data.</text>
</comment>
<name>A0A1V8SBU4_9PEZI</name>
<gene>
    <name evidence="2" type="ORF">B0A48_17308</name>
</gene>
<feature type="compositionally biased region" description="Acidic residues" evidence="1">
    <location>
        <begin position="343"/>
        <end position="365"/>
    </location>
</feature>
<protein>
    <submittedName>
        <fullName evidence="2">Uncharacterized protein</fullName>
    </submittedName>
</protein>
<organism evidence="2 3">
    <name type="scientific">Cryoendolithus antarcticus</name>
    <dbReference type="NCBI Taxonomy" id="1507870"/>
    <lineage>
        <taxon>Eukaryota</taxon>
        <taxon>Fungi</taxon>
        <taxon>Dikarya</taxon>
        <taxon>Ascomycota</taxon>
        <taxon>Pezizomycotina</taxon>
        <taxon>Dothideomycetes</taxon>
        <taxon>Dothideomycetidae</taxon>
        <taxon>Cladosporiales</taxon>
        <taxon>Cladosporiaceae</taxon>
        <taxon>Cryoendolithus</taxon>
    </lineage>
</organism>
<evidence type="ECO:0000313" key="2">
    <source>
        <dbReference type="EMBL" id="OQN96668.1"/>
    </source>
</evidence>
<feature type="region of interest" description="Disordered" evidence="1">
    <location>
        <begin position="38"/>
        <end position="80"/>
    </location>
</feature>
<feature type="compositionally biased region" description="Gly residues" evidence="1">
    <location>
        <begin position="40"/>
        <end position="52"/>
    </location>
</feature>
<proteinExistence type="predicted"/>
<dbReference type="AlphaFoldDB" id="A0A1V8SBU4"/>
<evidence type="ECO:0000313" key="3">
    <source>
        <dbReference type="Proteomes" id="UP000192596"/>
    </source>
</evidence>
<dbReference type="InParanoid" id="A0A1V8SBU4"/>
<sequence>MDFYGSLSGPSTSYRGFMDSMPGFSHPAGARELGYERLHGSGGFPPQGGGFGRGDDFSDIPGDSSTYEEEVFGPRPSDRYASLGGMMGSHYDHDREYILRGFEEPDPIGGMGFGGLPQDDYGERDWDRLFSVGDTTQQTPGFASLTAPAYATSDGDDYAIRTLRGYGRPESSPIVAPAAEPAIKQYTSVATVPIAAPLASTLIASPSAQQFIDYWADPPSFPSSQATSVATDTITDALMSAAEGLSSQDVDCESSDVEELGDSEDEEDSELENLESSEDEGDVETERLDKDECEDEEQAEVVGEEECGGEDEGGEEEEGIRESGYDADDESLSGGEETGAGEGAEEGDDGEGDEDESTNESEEDSDVHSGEEHRGRKRKRDGSTDDEEERKWRKFEANSEEDESEEADSGEEDGRESGDEHGQQESSSGESSGEVDSGSVEQEEEDPDMENGIFVTRTGPAPSDDERDDDFQFEG</sequence>
<feature type="compositionally biased region" description="Acidic residues" evidence="1">
    <location>
        <begin position="398"/>
        <end position="414"/>
    </location>
</feature>
<evidence type="ECO:0000256" key="1">
    <source>
        <dbReference type="SAM" id="MobiDB-lite"/>
    </source>
</evidence>
<feature type="compositionally biased region" description="Acidic residues" evidence="1">
    <location>
        <begin position="250"/>
        <end position="283"/>
    </location>
</feature>
<feature type="region of interest" description="Disordered" evidence="1">
    <location>
        <begin position="244"/>
        <end position="475"/>
    </location>
</feature>
<feature type="compositionally biased region" description="Low complexity" evidence="1">
    <location>
        <begin position="424"/>
        <end position="440"/>
    </location>
</feature>
<feature type="compositionally biased region" description="Acidic residues" evidence="1">
    <location>
        <begin position="463"/>
        <end position="475"/>
    </location>
</feature>